<dbReference type="NCBIfam" id="NF033573">
    <property type="entry name" value="transpos_IS200"/>
    <property type="match status" value="1"/>
</dbReference>
<dbReference type="EMBL" id="ACSJ01000017">
    <property type="protein sequence ID" value="EES90297.1"/>
    <property type="molecule type" value="Genomic_DNA"/>
</dbReference>
<dbReference type="PANTHER" id="PTHR33360">
    <property type="entry name" value="TRANSPOSASE FOR INSERTION SEQUENCE ELEMENT IS200"/>
    <property type="match status" value="1"/>
</dbReference>
<protein>
    <submittedName>
        <fullName evidence="2">Transposase OrfA</fullName>
    </submittedName>
</protein>
<reference evidence="2 3" key="1">
    <citation type="submission" date="2009-10" db="EMBL/GenBank/DDBJ databases">
        <authorList>
            <person name="Shrivastava S."/>
            <person name="Brinkac L.B."/>
            <person name="Brown J.L."/>
            <person name="Bruce D.B."/>
            <person name="Detter C."/>
            <person name="Green L.D."/>
            <person name="Munk C.A."/>
            <person name="Rogers Y.C."/>
            <person name="Tapia R."/>
            <person name="Saunders E.S."/>
            <person name="Sims D.R."/>
            <person name="Smith L.A."/>
            <person name="Smith T.J."/>
            <person name="Sutton G."/>
            <person name="Brettin T."/>
        </authorList>
    </citation>
    <scope>NUCLEOTIDE SEQUENCE [LARGE SCALE GENOMIC DNA]</scope>
    <source>
        <strain evidence="3">D str. 1873</strain>
    </source>
</reference>
<proteinExistence type="predicted"/>
<evidence type="ECO:0000313" key="2">
    <source>
        <dbReference type="EMBL" id="EES90297.1"/>
    </source>
</evidence>
<dbReference type="GO" id="GO:0006313">
    <property type="term" value="P:DNA transposition"/>
    <property type="evidence" value="ECO:0007669"/>
    <property type="project" value="InterPro"/>
</dbReference>
<dbReference type="SMART" id="SM01321">
    <property type="entry name" value="Y1_Tnp"/>
    <property type="match status" value="1"/>
</dbReference>
<accession>A0A9P2G5D7</accession>
<evidence type="ECO:0000313" key="3">
    <source>
        <dbReference type="Proteomes" id="UP000006160"/>
    </source>
</evidence>
<dbReference type="GO" id="GO:0003677">
    <property type="term" value="F:DNA binding"/>
    <property type="evidence" value="ECO:0007669"/>
    <property type="project" value="InterPro"/>
</dbReference>
<organism evidence="2 3">
    <name type="scientific">Clostridium botulinum D str. 1873</name>
    <dbReference type="NCBI Taxonomy" id="592027"/>
    <lineage>
        <taxon>Bacteria</taxon>
        <taxon>Bacillati</taxon>
        <taxon>Bacillota</taxon>
        <taxon>Clostridia</taxon>
        <taxon>Eubacteriales</taxon>
        <taxon>Clostridiaceae</taxon>
        <taxon>Clostridium</taxon>
    </lineage>
</organism>
<sequence length="87" mass="10498">MKHYRKNNKYYSSSHLVYRCCYHVVFCPKYRRSILLGNVTNRLKEICYEIAKTHDFLIEEIETDKDHVHMIINCNPRYGGNKMRAIN</sequence>
<dbReference type="SUPFAM" id="SSF143422">
    <property type="entry name" value="Transposase IS200-like"/>
    <property type="match status" value="1"/>
</dbReference>
<dbReference type="Gene3D" id="3.30.70.1290">
    <property type="entry name" value="Transposase IS200-like"/>
    <property type="match status" value="1"/>
</dbReference>
<dbReference type="Pfam" id="PF01797">
    <property type="entry name" value="Y1_Tnp"/>
    <property type="match status" value="1"/>
</dbReference>
<dbReference type="Proteomes" id="UP000006160">
    <property type="component" value="Unassembled WGS sequence"/>
</dbReference>
<feature type="domain" description="Transposase IS200-like" evidence="1">
    <location>
        <begin position="17"/>
        <end position="87"/>
    </location>
</feature>
<gene>
    <name evidence="2" type="ORF">CLG_B2315</name>
</gene>
<comment type="caution">
    <text evidence="2">The sequence shown here is derived from an EMBL/GenBank/DDBJ whole genome shotgun (WGS) entry which is preliminary data.</text>
</comment>
<dbReference type="InterPro" id="IPR002686">
    <property type="entry name" value="Transposase_17"/>
</dbReference>
<evidence type="ECO:0000259" key="1">
    <source>
        <dbReference type="SMART" id="SM01321"/>
    </source>
</evidence>
<dbReference type="PANTHER" id="PTHR33360:SF2">
    <property type="entry name" value="TRANSPOSASE FOR INSERTION SEQUENCE ELEMENT IS200"/>
    <property type="match status" value="1"/>
</dbReference>
<dbReference type="GO" id="GO:0004803">
    <property type="term" value="F:transposase activity"/>
    <property type="evidence" value="ECO:0007669"/>
    <property type="project" value="InterPro"/>
</dbReference>
<dbReference type="AlphaFoldDB" id="A0A9P2G5D7"/>
<name>A0A9P2G5D7_CLOBO</name>
<dbReference type="InterPro" id="IPR036515">
    <property type="entry name" value="Transposase_17_sf"/>
</dbReference>